<dbReference type="PANTHER" id="PTHR10907">
    <property type="entry name" value="REGUCALCIN"/>
    <property type="match status" value="1"/>
</dbReference>
<accession>A0A1I2AU12</accession>
<dbReference type="AlphaFoldDB" id="A0A1I2AU12"/>
<dbReference type="EMBL" id="FONX01000002">
    <property type="protein sequence ID" value="SFE47402.1"/>
    <property type="molecule type" value="Genomic_DNA"/>
</dbReference>
<dbReference type="GO" id="GO:0004341">
    <property type="term" value="F:gluconolactonase activity"/>
    <property type="evidence" value="ECO:0007669"/>
    <property type="project" value="TreeGrafter"/>
</dbReference>
<dbReference type="OrthoDB" id="9775406at2"/>
<comment type="similarity">
    <text evidence="1">Belongs to the SMP-30/CGR1 family.</text>
</comment>
<keyword evidence="6" id="KW-1185">Reference proteome</keyword>
<evidence type="ECO:0000313" key="6">
    <source>
        <dbReference type="Proteomes" id="UP000199119"/>
    </source>
</evidence>
<gene>
    <name evidence="5" type="ORF">SAMN04489711_102226</name>
</gene>
<name>A0A1I2AU12_9BURK</name>
<sequence length="310" mass="33091">MTWTAATTEPSQLGESPFWHPDERRLYWVDISGRRVSRLDPASGAVEHWPMPTEPGCIAPVPGGGLVLALRAEVVLARQWQGTLEPIARLPFDPATQRANDGKCDALGRFWVGSIHEPQAGPRQRVAALYCIDARGTGPATVRRVLDGAATANGLAWSPDGGTMYWCDTPSHTVHAWACDGDLMPQGAPRVLRSFEPKPAGWQPGQTGYGGRPDGASVDAEGAYWSALYEGERVVRLSPRGEVLADLALPLRCPTMPCLGGDDGRTLFVTSASHGRPADELAALPQSGCIVSTRVEVPGLPVAFFDAGAH</sequence>
<dbReference type="Pfam" id="PF08450">
    <property type="entry name" value="SGL"/>
    <property type="match status" value="1"/>
</dbReference>
<feature type="domain" description="SMP-30/Gluconolactonase/LRE-like region" evidence="4">
    <location>
        <begin position="13"/>
        <end position="273"/>
    </location>
</feature>
<feature type="binding site" evidence="3">
    <location>
        <position position="153"/>
    </location>
    <ligand>
        <name>a divalent metal cation</name>
        <dbReference type="ChEBI" id="CHEBI:60240"/>
    </ligand>
</feature>
<evidence type="ECO:0000256" key="2">
    <source>
        <dbReference type="PIRSR" id="PIRSR605511-1"/>
    </source>
</evidence>
<evidence type="ECO:0000259" key="4">
    <source>
        <dbReference type="Pfam" id="PF08450"/>
    </source>
</evidence>
<feature type="binding site" evidence="3">
    <location>
        <position position="100"/>
    </location>
    <ligand>
        <name>substrate</name>
    </ligand>
</feature>
<dbReference type="Proteomes" id="UP000199119">
    <property type="component" value="Unassembled WGS sequence"/>
</dbReference>
<feature type="active site" description="Proton donor/acceptor" evidence="2">
    <location>
        <position position="214"/>
    </location>
</feature>
<dbReference type="Gene3D" id="2.120.10.30">
    <property type="entry name" value="TolB, C-terminal domain"/>
    <property type="match status" value="1"/>
</dbReference>
<dbReference type="GO" id="GO:0019853">
    <property type="term" value="P:L-ascorbic acid biosynthetic process"/>
    <property type="evidence" value="ECO:0007669"/>
    <property type="project" value="TreeGrafter"/>
</dbReference>
<dbReference type="PRINTS" id="PR01790">
    <property type="entry name" value="SMP30FAMILY"/>
</dbReference>
<dbReference type="InterPro" id="IPR013658">
    <property type="entry name" value="SGL"/>
</dbReference>
<evidence type="ECO:0000256" key="1">
    <source>
        <dbReference type="ARBA" id="ARBA00008853"/>
    </source>
</evidence>
<evidence type="ECO:0000313" key="5">
    <source>
        <dbReference type="EMBL" id="SFE47402.1"/>
    </source>
</evidence>
<dbReference type="InterPro" id="IPR011042">
    <property type="entry name" value="6-blade_b-propeller_TolB-like"/>
</dbReference>
<protein>
    <submittedName>
        <fullName evidence="5">Sugar lactone lactonase YvrE</fullName>
    </submittedName>
</protein>
<keyword evidence="3" id="KW-0479">Metal-binding</keyword>
<comment type="cofactor">
    <cofactor evidence="3">
        <name>Zn(2+)</name>
        <dbReference type="ChEBI" id="CHEBI:29105"/>
    </cofactor>
    <text evidence="3">Binds 1 divalent metal cation per subunit.</text>
</comment>
<feature type="binding site" evidence="3">
    <location>
        <position position="98"/>
    </location>
    <ligand>
        <name>substrate</name>
    </ligand>
</feature>
<proteinExistence type="inferred from homology"/>
<dbReference type="GO" id="GO:0005509">
    <property type="term" value="F:calcium ion binding"/>
    <property type="evidence" value="ECO:0007669"/>
    <property type="project" value="TreeGrafter"/>
</dbReference>
<keyword evidence="3" id="KW-0862">Zinc</keyword>
<evidence type="ECO:0000256" key="3">
    <source>
        <dbReference type="PIRSR" id="PIRSR605511-2"/>
    </source>
</evidence>
<dbReference type="SUPFAM" id="SSF63829">
    <property type="entry name" value="Calcium-dependent phosphotriesterase"/>
    <property type="match status" value="1"/>
</dbReference>
<organism evidence="5 6">
    <name type="scientific">Paracidovorax wautersii</name>
    <dbReference type="NCBI Taxonomy" id="1177982"/>
    <lineage>
        <taxon>Bacteria</taxon>
        <taxon>Pseudomonadati</taxon>
        <taxon>Pseudomonadota</taxon>
        <taxon>Betaproteobacteria</taxon>
        <taxon>Burkholderiales</taxon>
        <taxon>Comamonadaceae</taxon>
        <taxon>Paracidovorax</taxon>
    </lineage>
</organism>
<dbReference type="STRING" id="1177982.SAMN04489711_102226"/>
<reference evidence="6" key="1">
    <citation type="submission" date="2016-10" db="EMBL/GenBank/DDBJ databases">
        <authorList>
            <person name="Varghese N."/>
            <person name="Submissions S."/>
        </authorList>
    </citation>
    <scope>NUCLEOTIDE SEQUENCE [LARGE SCALE GENOMIC DNA]</scope>
    <source>
        <strain evidence="6">DSM 27981</strain>
    </source>
</reference>
<dbReference type="RefSeq" id="WP_092937729.1">
    <property type="nucleotide sequence ID" value="NZ_FONX01000002.1"/>
</dbReference>
<feature type="binding site" evidence="3">
    <location>
        <position position="15"/>
    </location>
    <ligand>
        <name>a divalent metal cation</name>
        <dbReference type="ChEBI" id="CHEBI:60240"/>
    </ligand>
</feature>
<dbReference type="InterPro" id="IPR005511">
    <property type="entry name" value="SMP-30"/>
</dbReference>
<dbReference type="PANTHER" id="PTHR10907:SF47">
    <property type="entry name" value="REGUCALCIN"/>
    <property type="match status" value="1"/>
</dbReference>
<feature type="binding site" evidence="3">
    <location>
        <position position="214"/>
    </location>
    <ligand>
        <name>a divalent metal cation</name>
        <dbReference type="ChEBI" id="CHEBI:60240"/>
    </ligand>
</feature>